<dbReference type="Gene3D" id="3.60.10.10">
    <property type="entry name" value="Endonuclease/exonuclease/phosphatase"/>
    <property type="match status" value="1"/>
</dbReference>
<dbReference type="Proteomes" id="UP000070501">
    <property type="component" value="Unassembled WGS sequence"/>
</dbReference>
<name>A0A136J5P6_9PEZI</name>
<dbReference type="InterPro" id="IPR046985">
    <property type="entry name" value="IP5"/>
</dbReference>
<dbReference type="InterPro" id="IPR048869">
    <property type="entry name" value="OCRL-1_2_ASH"/>
</dbReference>
<dbReference type="EMBL" id="KQ964248">
    <property type="protein sequence ID" value="KXJ92520.1"/>
    <property type="molecule type" value="Genomic_DNA"/>
</dbReference>
<proteinExistence type="predicted"/>
<dbReference type="GO" id="GO:0004527">
    <property type="term" value="F:exonuclease activity"/>
    <property type="evidence" value="ECO:0007669"/>
    <property type="project" value="UniProtKB-KW"/>
</dbReference>
<keyword evidence="3" id="KW-0378">Hydrolase</keyword>
<dbReference type="GO" id="GO:0046856">
    <property type="term" value="P:phosphatidylinositol dephosphorylation"/>
    <property type="evidence" value="ECO:0007669"/>
    <property type="project" value="InterPro"/>
</dbReference>
<reference evidence="4" key="1">
    <citation type="submission" date="2016-02" db="EMBL/GenBank/DDBJ databases">
        <title>Draft genome sequence of Microdochium bolleyi, a fungal endophyte of beachgrass.</title>
        <authorList>
            <consortium name="DOE Joint Genome Institute"/>
            <person name="David A.S."/>
            <person name="May G."/>
            <person name="Haridas S."/>
            <person name="Lim J."/>
            <person name="Wang M."/>
            <person name="Labutti K."/>
            <person name="Lipzen A."/>
            <person name="Barry K."/>
            <person name="Grigoriev I.V."/>
        </authorList>
    </citation>
    <scope>NUCLEOTIDE SEQUENCE [LARGE SCALE GENOMIC DNA]</scope>
    <source>
        <strain evidence="4">J235TASD1</strain>
    </source>
</reference>
<feature type="compositionally biased region" description="Acidic residues" evidence="1">
    <location>
        <begin position="360"/>
        <end position="374"/>
    </location>
</feature>
<dbReference type="InterPro" id="IPR036691">
    <property type="entry name" value="Endo/exonu/phosph_ase_sf"/>
</dbReference>
<feature type="compositionally biased region" description="Basic and acidic residues" evidence="1">
    <location>
        <begin position="111"/>
        <end position="121"/>
    </location>
</feature>
<gene>
    <name evidence="3" type="ORF">Micbo1qcDRAFT_222272</name>
</gene>
<dbReference type="InterPro" id="IPR000300">
    <property type="entry name" value="IPPc"/>
</dbReference>
<feature type="region of interest" description="Disordered" evidence="1">
    <location>
        <begin position="1038"/>
        <end position="1068"/>
    </location>
</feature>
<dbReference type="Gene3D" id="1.10.555.10">
    <property type="entry name" value="Rho GTPase activation protein"/>
    <property type="match status" value="1"/>
</dbReference>
<feature type="domain" description="Inositol polyphosphate-related phosphatase" evidence="2">
    <location>
        <begin position="43"/>
        <end position="476"/>
    </location>
</feature>
<keyword evidence="3" id="KW-0255">Endonuclease</keyword>
<dbReference type="PANTHER" id="PTHR11200:SF300">
    <property type="entry name" value="TYPE II INOSITOL 1,4,5-TRISPHOSPHATE 5-PHOSPHATASE"/>
    <property type="match status" value="1"/>
</dbReference>
<sequence length="1087" mass="118191">MPSSKHAPSATDDQSEPVESPSTAHYSLSRAVHARRKEYTRKHRIRIKIGTWNVAASPGTDKDLASWFIDGQGLKPNADSYLANLHLSETSVLEGEERKNRDAQGGSAQSDRNHPGGDEPSVRLLGGDEIGLYVLGLQEVVSLNLVQQSLYTDSTTVAKWKDAIEAGLPKGYELVACQQMVGLLLLIYASTEVAATISNESTVSVGTGLLGYMGNKGAISSRILLGETTSVVFANCHLSSGHDQASLERRWWDYGKILSQTRFAPISLTGVEEDEEAKIGDEDYAFLFGDLNFRLDGLPGDDIKRILTLHTTGEYDLSNRSRKTLSGEEAVIVNHNSSEHDPDGTKTPGMVSRETSFNDNGDDDDNAELPDPDDFMPNPHDDPASLQATLDSLLPHDQLGRTIKDRKALHEGWREGPITFLPTYKYDVGTTGHFDSSEKRRAPSWCDRILYRTRKNYQDYEHKVQDEAEARKKDDDMRKRGIDAAADDESVLFDYNPASDGAPNGTPAPTSENLYDYDEYDASEDEMGGVDAAATDRDEVDLNIYTSHHRITSSDHKPLVGIFTLDYDAVVPDLKAKVHAEVAKELDRAENEGRPGITIVVDGKDAGGSQNSTGDHDGGIVDFGQAAFLRKKTQTLTIANTGRVPATFKFLDKSDAADGSTWQARWLHTAFASDEEKLAQGTDSSDVTLEPGETINVVLTIDVRNISLVRALNAATAELEEVLVLRVTGGRDHFVPVRATWKPTCFGRSLEELIRIPQGGIDALVREKQVRGAIPPSFEVQNSSPAELYRLTEAIETLSERAAADESMLDDCGIPRDFPGWPFPYAFRSAAVTEAHAAHLETIVEALEAGKPILEVLNAEVPTQQRLEAVCKALILFLRSMPDGIISASLWSQIESALPDLGKPGGASTSIEQSKTIILDILATSPYNNISFVFLTSMLSKIANDINPLNKAELEALAHKSGGGSSGNIASRTIRGAIGVSRGLSFRRAQGAGASSGNRIDDDTSKSGETVDEAAVDRRMAWERKAAEIIGVAMCRPVSGSDHQSTAAEDSAAPLTSPTSPREKRVTEQDKMAGLVVIFFRKDENGV</sequence>
<dbReference type="SUPFAM" id="SSF56219">
    <property type="entry name" value="DNase I-like"/>
    <property type="match status" value="1"/>
</dbReference>
<feature type="compositionally biased region" description="Polar residues" evidence="1">
    <location>
        <begin position="1041"/>
        <end position="1060"/>
    </location>
</feature>
<dbReference type="OrthoDB" id="7862313at2759"/>
<keyword evidence="3" id="KW-0269">Exonuclease</keyword>
<evidence type="ECO:0000259" key="2">
    <source>
        <dbReference type="SMART" id="SM00128"/>
    </source>
</evidence>
<dbReference type="GO" id="GO:0004519">
    <property type="term" value="F:endonuclease activity"/>
    <property type="evidence" value="ECO:0007669"/>
    <property type="project" value="UniProtKB-KW"/>
</dbReference>
<dbReference type="GO" id="GO:0004439">
    <property type="term" value="F:phosphatidylinositol-4,5-bisphosphate 5-phosphatase activity"/>
    <property type="evidence" value="ECO:0007669"/>
    <property type="project" value="TreeGrafter"/>
</dbReference>
<dbReference type="Pfam" id="PF22669">
    <property type="entry name" value="Exo_endo_phos2"/>
    <property type="match status" value="2"/>
</dbReference>
<dbReference type="Pfam" id="PF21310">
    <property type="entry name" value="OCRL-like_ASH"/>
    <property type="match status" value="1"/>
</dbReference>
<feature type="region of interest" description="Disordered" evidence="1">
    <location>
        <begin position="989"/>
        <end position="1013"/>
    </location>
</feature>
<evidence type="ECO:0000313" key="4">
    <source>
        <dbReference type="Proteomes" id="UP000070501"/>
    </source>
</evidence>
<dbReference type="InParanoid" id="A0A136J5P6"/>
<protein>
    <submittedName>
        <fullName evidence="3">Endonuclease/exonuclease/phosphatase</fullName>
    </submittedName>
</protein>
<dbReference type="InterPro" id="IPR013783">
    <property type="entry name" value="Ig-like_fold"/>
</dbReference>
<organism evidence="3 4">
    <name type="scientific">Microdochium bolleyi</name>
    <dbReference type="NCBI Taxonomy" id="196109"/>
    <lineage>
        <taxon>Eukaryota</taxon>
        <taxon>Fungi</taxon>
        <taxon>Dikarya</taxon>
        <taxon>Ascomycota</taxon>
        <taxon>Pezizomycotina</taxon>
        <taxon>Sordariomycetes</taxon>
        <taxon>Xylariomycetidae</taxon>
        <taxon>Xylariales</taxon>
        <taxon>Microdochiaceae</taxon>
        <taxon>Microdochium</taxon>
    </lineage>
</organism>
<keyword evidence="4" id="KW-1185">Reference proteome</keyword>
<dbReference type="STRING" id="196109.A0A136J5P6"/>
<dbReference type="SMART" id="SM00128">
    <property type="entry name" value="IPPc"/>
    <property type="match status" value="1"/>
</dbReference>
<dbReference type="Gene3D" id="2.60.40.10">
    <property type="entry name" value="Immunoglobulins"/>
    <property type="match status" value="1"/>
</dbReference>
<feature type="region of interest" description="Disordered" evidence="1">
    <location>
        <begin position="1"/>
        <end position="26"/>
    </location>
</feature>
<keyword evidence="3" id="KW-0540">Nuclease</keyword>
<dbReference type="PANTHER" id="PTHR11200">
    <property type="entry name" value="INOSITOL 5-PHOSPHATASE"/>
    <property type="match status" value="1"/>
</dbReference>
<evidence type="ECO:0000313" key="3">
    <source>
        <dbReference type="EMBL" id="KXJ92520.1"/>
    </source>
</evidence>
<feature type="region of interest" description="Disordered" evidence="1">
    <location>
        <begin position="93"/>
        <end position="121"/>
    </location>
</feature>
<accession>A0A136J5P6</accession>
<dbReference type="InterPro" id="IPR008936">
    <property type="entry name" value="Rho_GTPase_activation_prot"/>
</dbReference>
<evidence type="ECO:0000256" key="1">
    <source>
        <dbReference type="SAM" id="MobiDB-lite"/>
    </source>
</evidence>
<dbReference type="AlphaFoldDB" id="A0A136J5P6"/>
<feature type="region of interest" description="Disordered" evidence="1">
    <location>
        <begin position="333"/>
        <end position="386"/>
    </location>
</feature>